<dbReference type="HAMAP" id="MF_01393">
    <property type="entry name" value="ATP_synth_a_bact"/>
    <property type="match status" value="1"/>
</dbReference>
<keyword evidence="10" id="KW-0066">ATP synthesis</keyword>
<keyword evidence="3" id="KW-0813">Transport</keyword>
<dbReference type="NCBIfam" id="TIGR01131">
    <property type="entry name" value="ATP_synt_6_or_A"/>
    <property type="match status" value="1"/>
</dbReference>
<comment type="similarity">
    <text evidence="2">Belongs to the ATPase A chain family.</text>
</comment>
<dbReference type="GO" id="GO:0045259">
    <property type="term" value="C:proton-transporting ATP synthase complex"/>
    <property type="evidence" value="ECO:0007669"/>
    <property type="project" value="UniProtKB-KW"/>
</dbReference>
<dbReference type="InterPro" id="IPR023011">
    <property type="entry name" value="ATP_synth_F0_asu_AS"/>
</dbReference>
<feature type="transmembrane region" description="Helical" evidence="11">
    <location>
        <begin position="235"/>
        <end position="262"/>
    </location>
</feature>
<evidence type="ECO:0000256" key="4">
    <source>
        <dbReference type="ARBA" id="ARBA00022547"/>
    </source>
</evidence>
<evidence type="ECO:0000256" key="6">
    <source>
        <dbReference type="ARBA" id="ARBA00022781"/>
    </source>
</evidence>
<feature type="transmembrane region" description="Helical" evidence="11">
    <location>
        <begin position="67"/>
        <end position="88"/>
    </location>
</feature>
<feature type="transmembrane region" description="Helical" evidence="11">
    <location>
        <begin position="268"/>
        <end position="289"/>
    </location>
</feature>
<evidence type="ECO:0000256" key="7">
    <source>
        <dbReference type="ARBA" id="ARBA00022989"/>
    </source>
</evidence>
<dbReference type="PANTHER" id="PTHR11410">
    <property type="entry name" value="ATP SYNTHASE SUBUNIT A"/>
    <property type="match status" value="1"/>
</dbReference>
<evidence type="ECO:0000256" key="3">
    <source>
        <dbReference type="ARBA" id="ARBA00022448"/>
    </source>
</evidence>
<dbReference type="InterPro" id="IPR045083">
    <property type="entry name" value="ATP_synth_F0_asu_bact/mt"/>
</dbReference>
<evidence type="ECO:0000313" key="12">
    <source>
        <dbReference type="EMBL" id="SVA09679.1"/>
    </source>
</evidence>
<dbReference type="SUPFAM" id="SSF81336">
    <property type="entry name" value="F1F0 ATP synthase subunit A"/>
    <property type="match status" value="1"/>
</dbReference>
<evidence type="ECO:0000256" key="2">
    <source>
        <dbReference type="ARBA" id="ARBA00006810"/>
    </source>
</evidence>
<evidence type="ECO:0000256" key="1">
    <source>
        <dbReference type="ARBA" id="ARBA00004141"/>
    </source>
</evidence>
<dbReference type="PANTHER" id="PTHR11410:SF0">
    <property type="entry name" value="ATP SYNTHASE SUBUNIT A"/>
    <property type="match status" value="1"/>
</dbReference>
<keyword evidence="9 11" id="KW-0472">Membrane</keyword>
<dbReference type="InterPro" id="IPR000568">
    <property type="entry name" value="ATP_synth_F0_asu"/>
</dbReference>
<dbReference type="PROSITE" id="PS00449">
    <property type="entry name" value="ATPASE_A"/>
    <property type="match status" value="1"/>
</dbReference>
<dbReference type="CDD" id="cd00310">
    <property type="entry name" value="ATP-synt_Fo_a_6"/>
    <property type="match status" value="1"/>
</dbReference>
<dbReference type="AlphaFoldDB" id="A0A381T1Q5"/>
<name>A0A381T1Q5_9ZZZZ</name>
<dbReference type="GO" id="GO:0046933">
    <property type="term" value="F:proton-transporting ATP synthase activity, rotational mechanism"/>
    <property type="evidence" value="ECO:0007669"/>
    <property type="project" value="TreeGrafter"/>
</dbReference>
<dbReference type="Pfam" id="PF00119">
    <property type="entry name" value="ATP-synt_A"/>
    <property type="match status" value="1"/>
</dbReference>
<feature type="non-terminal residue" evidence="12">
    <location>
        <position position="1"/>
    </location>
</feature>
<feature type="transmembrane region" description="Helical" evidence="11">
    <location>
        <begin position="157"/>
        <end position="179"/>
    </location>
</feature>
<dbReference type="InterPro" id="IPR035908">
    <property type="entry name" value="F0_ATP_A_sf"/>
</dbReference>
<sequence>VAEAAGEHGAESSGAMPMSELADFASHHIADAKEIEFLWWHWNLDFLSIPAFDLGPLTIDLSPTRHMVIMVTVAVLLMLAFIPLAGALRKRYKEKAPSGLANAMEALIIYFRDDVVRANIGHGADAFTPFILTLFFFILGMNLIGLTPLGITPTANVSVTAALAVVTLVVIEGAGFRALGPAGYARTIFFLPRGVPGFMKLPMLSILTVVEAMGKIAKPFALTIRLMANMTAGHTLILLLMGMIFVLQSYYMGAAAVVMGSVLMILELFVACLQAYIFAMLASVFIGLIRHAH</sequence>
<keyword evidence="8" id="KW-0406">Ion transport</keyword>
<feature type="transmembrane region" description="Helical" evidence="11">
    <location>
        <begin position="127"/>
        <end position="151"/>
    </location>
</feature>
<comment type="subcellular location">
    <subcellularLocation>
        <location evidence="1">Membrane</location>
        <topology evidence="1">Multi-pass membrane protein</topology>
    </subcellularLocation>
</comment>
<keyword evidence="7 11" id="KW-1133">Transmembrane helix</keyword>
<evidence type="ECO:0000256" key="8">
    <source>
        <dbReference type="ARBA" id="ARBA00023065"/>
    </source>
</evidence>
<protein>
    <recommendedName>
        <fullName evidence="13">ATP synthase subunit a</fullName>
    </recommendedName>
</protein>
<evidence type="ECO:0000256" key="9">
    <source>
        <dbReference type="ARBA" id="ARBA00023136"/>
    </source>
</evidence>
<dbReference type="PRINTS" id="PR00123">
    <property type="entry name" value="ATPASEA"/>
</dbReference>
<organism evidence="12">
    <name type="scientific">marine metagenome</name>
    <dbReference type="NCBI Taxonomy" id="408172"/>
    <lineage>
        <taxon>unclassified sequences</taxon>
        <taxon>metagenomes</taxon>
        <taxon>ecological metagenomes</taxon>
    </lineage>
</organism>
<gene>
    <name evidence="12" type="ORF">METZ01_LOCUS62533</name>
</gene>
<evidence type="ECO:0000256" key="5">
    <source>
        <dbReference type="ARBA" id="ARBA00022692"/>
    </source>
</evidence>
<proteinExistence type="inferred from homology"/>
<dbReference type="EMBL" id="UINC01003840">
    <property type="protein sequence ID" value="SVA09679.1"/>
    <property type="molecule type" value="Genomic_DNA"/>
</dbReference>
<keyword evidence="5 11" id="KW-0812">Transmembrane</keyword>
<evidence type="ECO:0000256" key="11">
    <source>
        <dbReference type="SAM" id="Phobius"/>
    </source>
</evidence>
<keyword evidence="4" id="KW-0138">CF(0)</keyword>
<dbReference type="Gene3D" id="1.20.120.220">
    <property type="entry name" value="ATP synthase, F0 complex, subunit A"/>
    <property type="match status" value="1"/>
</dbReference>
<reference evidence="12" key="1">
    <citation type="submission" date="2018-05" db="EMBL/GenBank/DDBJ databases">
        <authorList>
            <person name="Lanie J.A."/>
            <person name="Ng W.-L."/>
            <person name="Kazmierczak K.M."/>
            <person name="Andrzejewski T.M."/>
            <person name="Davidsen T.M."/>
            <person name="Wayne K.J."/>
            <person name="Tettelin H."/>
            <person name="Glass J.I."/>
            <person name="Rusch D."/>
            <person name="Podicherti R."/>
            <person name="Tsui H.-C.T."/>
            <person name="Winkler M.E."/>
        </authorList>
    </citation>
    <scope>NUCLEOTIDE SEQUENCE</scope>
</reference>
<accession>A0A381T1Q5</accession>
<evidence type="ECO:0000256" key="10">
    <source>
        <dbReference type="ARBA" id="ARBA00023310"/>
    </source>
</evidence>
<keyword evidence="6" id="KW-0375">Hydrogen ion transport</keyword>
<evidence type="ECO:0008006" key="13">
    <source>
        <dbReference type="Google" id="ProtNLM"/>
    </source>
</evidence>